<dbReference type="Pfam" id="PF21352">
    <property type="entry name" value="Zn_ribbon_Thio2"/>
    <property type="match status" value="1"/>
</dbReference>
<evidence type="ECO:0000256" key="6">
    <source>
        <dbReference type="ARBA" id="ARBA00023284"/>
    </source>
</evidence>
<evidence type="ECO:0000256" key="5">
    <source>
        <dbReference type="ARBA" id="ARBA00023157"/>
    </source>
</evidence>
<evidence type="ECO:0000256" key="4">
    <source>
        <dbReference type="ARBA" id="ARBA00022982"/>
    </source>
</evidence>
<keyword evidence="4" id="KW-0249">Electron transport</keyword>
<keyword evidence="6" id="KW-0676">Redox-active center</keyword>
<comment type="similarity">
    <text evidence="1">Belongs to the thioredoxin family.</text>
</comment>
<dbReference type="PANTHER" id="PTHR45663">
    <property type="entry name" value="GEO12009P1"/>
    <property type="match status" value="1"/>
</dbReference>
<dbReference type="EMBL" id="CP003985">
    <property type="protein sequence ID" value="AGF78884.1"/>
    <property type="molecule type" value="Genomic_DNA"/>
</dbReference>
<sequence>MNSLIITCPSCGTKNRIPTSKQHLSPKCGKCGKQIPVSPQAIPVELGDADFQTFIAKSSLPVMVDFYSPTCGPCKAIAPLITKLSKDYLGKVIIAKIDTSSNPGTAMHYKIRGVPSLLFFKNGRMVDQIVGAPPEAQLRQKLNAMG</sequence>
<dbReference type="InterPro" id="IPR017937">
    <property type="entry name" value="Thioredoxin_CS"/>
</dbReference>
<organism evidence="9 10">
    <name type="scientific">Desulfocapsa sulfexigens (strain DSM 10523 / SB164P1)</name>
    <dbReference type="NCBI Taxonomy" id="1167006"/>
    <lineage>
        <taxon>Bacteria</taxon>
        <taxon>Pseudomonadati</taxon>
        <taxon>Thermodesulfobacteriota</taxon>
        <taxon>Desulfobulbia</taxon>
        <taxon>Desulfobulbales</taxon>
        <taxon>Desulfocapsaceae</taxon>
        <taxon>Desulfocapsa</taxon>
    </lineage>
</organism>
<dbReference type="CDD" id="cd02947">
    <property type="entry name" value="TRX_family"/>
    <property type="match status" value="1"/>
</dbReference>
<dbReference type="InterPro" id="IPR013766">
    <property type="entry name" value="Thioredoxin_domain"/>
</dbReference>
<gene>
    <name evidence="9" type="ordered locus">UWK_02344</name>
</gene>
<dbReference type="KEGG" id="dsf:UWK_02344"/>
<dbReference type="FunFam" id="3.40.30.10:FF:000001">
    <property type="entry name" value="Thioredoxin"/>
    <property type="match status" value="1"/>
</dbReference>
<dbReference type="RefSeq" id="WP_015404572.1">
    <property type="nucleotide sequence ID" value="NC_020304.1"/>
</dbReference>
<dbReference type="NCBIfam" id="TIGR01068">
    <property type="entry name" value="thioredoxin"/>
    <property type="match status" value="1"/>
</dbReference>
<dbReference type="Proteomes" id="UP000011721">
    <property type="component" value="Chromosome"/>
</dbReference>
<dbReference type="Pfam" id="PF00085">
    <property type="entry name" value="Thioredoxin"/>
    <property type="match status" value="1"/>
</dbReference>
<dbReference type="GO" id="GO:0005737">
    <property type="term" value="C:cytoplasm"/>
    <property type="evidence" value="ECO:0007669"/>
    <property type="project" value="TreeGrafter"/>
</dbReference>
<proteinExistence type="inferred from homology"/>
<evidence type="ECO:0000256" key="3">
    <source>
        <dbReference type="ARBA" id="ARBA00022723"/>
    </source>
</evidence>
<evidence type="ECO:0000259" key="8">
    <source>
        <dbReference type="PROSITE" id="PS51352"/>
    </source>
</evidence>
<dbReference type="Gene3D" id="3.40.30.10">
    <property type="entry name" value="Glutaredoxin"/>
    <property type="match status" value="1"/>
</dbReference>
<dbReference type="GO" id="GO:0046872">
    <property type="term" value="F:metal ion binding"/>
    <property type="evidence" value="ECO:0007669"/>
    <property type="project" value="UniProtKB-KW"/>
</dbReference>
<evidence type="ECO:0000256" key="7">
    <source>
        <dbReference type="NCBIfam" id="TIGR01068"/>
    </source>
</evidence>
<dbReference type="eggNOG" id="COG3118">
    <property type="taxonomic scope" value="Bacteria"/>
</dbReference>
<accession>M1NGY7</accession>
<dbReference type="SUPFAM" id="SSF52833">
    <property type="entry name" value="Thioredoxin-like"/>
    <property type="match status" value="1"/>
</dbReference>
<dbReference type="PANTHER" id="PTHR45663:SF11">
    <property type="entry name" value="GEO12009P1"/>
    <property type="match status" value="1"/>
</dbReference>
<dbReference type="HOGENOM" id="CLU_090389_10_0_7"/>
<keyword evidence="5" id="KW-1015">Disulfide bond</keyword>
<name>M1NGY7_DESSD</name>
<dbReference type="AlphaFoldDB" id="M1NGY7"/>
<dbReference type="InterPro" id="IPR049299">
    <property type="entry name" value="Thio2_N"/>
</dbReference>
<evidence type="ECO:0000313" key="9">
    <source>
        <dbReference type="EMBL" id="AGF78884.1"/>
    </source>
</evidence>
<dbReference type="InterPro" id="IPR036249">
    <property type="entry name" value="Thioredoxin-like_sf"/>
</dbReference>
<dbReference type="OrthoDB" id="9790390at2"/>
<dbReference type="PROSITE" id="PS51352">
    <property type="entry name" value="THIOREDOXIN_2"/>
    <property type="match status" value="1"/>
</dbReference>
<keyword evidence="10" id="KW-1185">Reference proteome</keyword>
<dbReference type="STRING" id="1167006.UWK_02344"/>
<feature type="domain" description="Thioredoxin" evidence="8">
    <location>
        <begin position="35"/>
        <end position="146"/>
    </location>
</feature>
<dbReference type="GO" id="GO:0015035">
    <property type="term" value="F:protein-disulfide reductase activity"/>
    <property type="evidence" value="ECO:0007669"/>
    <property type="project" value="UniProtKB-UniRule"/>
</dbReference>
<keyword evidence="2" id="KW-0813">Transport</keyword>
<reference evidence="10" key="1">
    <citation type="journal article" date="2013" name="Stand. Genomic Sci.">
        <title>Complete genome sequence of Desulfocapsa sulfexigens, a marine deltaproteobacterium specialized in disproportionating inorganic sulfur compounds.</title>
        <authorList>
            <person name="Finster K.W."/>
            <person name="Kjeldsen K.U."/>
            <person name="Kube M."/>
            <person name="Reinhardt R."/>
            <person name="Mussmann M."/>
            <person name="Amann R."/>
            <person name="Schreiber L."/>
        </authorList>
    </citation>
    <scope>NUCLEOTIDE SEQUENCE [LARGE SCALE GENOMIC DNA]</scope>
    <source>
        <strain evidence="10">DSM 10523 / SB164P1</strain>
    </source>
</reference>
<evidence type="ECO:0000313" key="10">
    <source>
        <dbReference type="Proteomes" id="UP000011721"/>
    </source>
</evidence>
<evidence type="ECO:0000256" key="1">
    <source>
        <dbReference type="ARBA" id="ARBA00008987"/>
    </source>
</evidence>
<keyword evidence="3" id="KW-0479">Metal-binding</keyword>
<dbReference type="InterPro" id="IPR005746">
    <property type="entry name" value="Thioredoxin"/>
</dbReference>
<dbReference type="Gene3D" id="2.30.30.380">
    <property type="entry name" value="Zn-finger domain of Sec23/24"/>
    <property type="match status" value="1"/>
</dbReference>
<protein>
    <recommendedName>
        <fullName evidence="7">Thioredoxin</fullName>
    </recommendedName>
</protein>
<evidence type="ECO:0000256" key="2">
    <source>
        <dbReference type="ARBA" id="ARBA00022448"/>
    </source>
</evidence>
<dbReference type="PROSITE" id="PS00194">
    <property type="entry name" value="THIOREDOXIN_1"/>
    <property type="match status" value="1"/>
</dbReference>